<keyword evidence="5" id="KW-0503">Monooxygenase</keyword>
<dbReference type="InterPro" id="IPR050493">
    <property type="entry name" value="FAD-dep_Monooxygenase_BioMet"/>
</dbReference>
<evidence type="ECO:0000259" key="7">
    <source>
        <dbReference type="Pfam" id="PF01494"/>
    </source>
</evidence>
<dbReference type="InterPro" id="IPR002938">
    <property type="entry name" value="FAD-bd"/>
</dbReference>
<sequence>MCADSGQLKVIIVGAGLAGLTAALAFRRAGHIVSIYEKYPEDKFGKEIGAAISLTPNSTRILDGFGVEFERMGCVEHRQRRYFKHDEEVGGAYKVDVTGSHLRDTYGYPFYMVHRTDLLNELRQLVTQPTSEGDGLGEACELYLGRRVVECHPEDGVVVLKGGERVEGDIIVGADGINSSLRKFILGKEINLIHSGSAAYRTTIPYDQLTENPKLKWLTDNPHGMIFIRDERRSLVVYPCRGGKVISIGGIHPVDPTSSSESSEPPTKPSTADFLQAFEDYAPRFKELISLSPNVHLWPLLISPSSSVSDSDDIHSNTYVNGRTVMIGDAAHAMLPHIGQGGAQGIEDAALLPVLFPLNTSNSYDIVSSRLKLYERLRKPRVERIMELSNRTGKGFVVVDGELERWLYGYDVVKEGKQALAEYLRNGGK</sequence>
<evidence type="ECO:0000256" key="1">
    <source>
        <dbReference type="ARBA" id="ARBA00007992"/>
    </source>
</evidence>
<dbReference type="InterPro" id="IPR036188">
    <property type="entry name" value="FAD/NAD-bd_sf"/>
</dbReference>
<name>A0A164RJM5_9AGAM</name>
<feature type="region of interest" description="Disordered" evidence="6">
    <location>
        <begin position="251"/>
        <end position="271"/>
    </location>
</feature>
<dbReference type="EMBL" id="KV419420">
    <property type="protein sequence ID" value="KZS90616.1"/>
    <property type="molecule type" value="Genomic_DNA"/>
</dbReference>
<evidence type="ECO:0000256" key="6">
    <source>
        <dbReference type="SAM" id="MobiDB-lite"/>
    </source>
</evidence>
<proteinExistence type="inferred from homology"/>
<keyword evidence="3" id="KW-0274">FAD</keyword>
<accession>A0A164RJM5</accession>
<dbReference type="Pfam" id="PF01494">
    <property type="entry name" value="FAD_binding_3"/>
    <property type="match status" value="1"/>
</dbReference>
<dbReference type="GO" id="GO:0071949">
    <property type="term" value="F:FAD binding"/>
    <property type="evidence" value="ECO:0007669"/>
    <property type="project" value="InterPro"/>
</dbReference>
<dbReference type="Gene3D" id="3.50.50.60">
    <property type="entry name" value="FAD/NAD(P)-binding domain"/>
    <property type="match status" value="1"/>
</dbReference>
<evidence type="ECO:0000256" key="4">
    <source>
        <dbReference type="ARBA" id="ARBA00023002"/>
    </source>
</evidence>
<dbReference type="Proteomes" id="UP000076722">
    <property type="component" value="Unassembled WGS sequence"/>
</dbReference>
<comment type="similarity">
    <text evidence="1">Belongs to the paxM FAD-dependent monooxygenase family.</text>
</comment>
<evidence type="ECO:0000256" key="3">
    <source>
        <dbReference type="ARBA" id="ARBA00022827"/>
    </source>
</evidence>
<dbReference type="PANTHER" id="PTHR13789">
    <property type="entry name" value="MONOOXYGENASE"/>
    <property type="match status" value="1"/>
</dbReference>
<dbReference type="SUPFAM" id="SSF54373">
    <property type="entry name" value="FAD-linked reductases, C-terminal domain"/>
    <property type="match status" value="1"/>
</dbReference>
<dbReference type="PANTHER" id="PTHR13789:SF309">
    <property type="entry name" value="PUTATIVE (AFU_ORTHOLOGUE AFUA_6G14510)-RELATED"/>
    <property type="match status" value="1"/>
</dbReference>
<feature type="domain" description="FAD-binding" evidence="7">
    <location>
        <begin position="8"/>
        <end position="387"/>
    </location>
</feature>
<evidence type="ECO:0000313" key="8">
    <source>
        <dbReference type="EMBL" id="KZS90616.1"/>
    </source>
</evidence>
<keyword evidence="4" id="KW-0560">Oxidoreductase</keyword>
<dbReference type="SUPFAM" id="SSF51905">
    <property type="entry name" value="FAD/NAD(P)-binding domain"/>
    <property type="match status" value="1"/>
</dbReference>
<dbReference type="GO" id="GO:0004497">
    <property type="term" value="F:monooxygenase activity"/>
    <property type="evidence" value="ECO:0007669"/>
    <property type="project" value="UniProtKB-KW"/>
</dbReference>
<dbReference type="PRINTS" id="PR00420">
    <property type="entry name" value="RNGMNOXGNASE"/>
</dbReference>
<keyword evidence="9" id="KW-1185">Reference proteome</keyword>
<dbReference type="AlphaFoldDB" id="A0A164RJM5"/>
<evidence type="ECO:0000256" key="5">
    <source>
        <dbReference type="ARBA" id="ARBA00023033"/>
    </source>
</evidence>
<keyword evidence="2" id="KW-0285">Flavoprotein</keyword>
<feature type="compositionally biased region" description="Low complexity" evidence="6">
    <location>
        <begin position="256"/>
        <end position="271"/>
    </location>
</feature>
<evidence type="ECO:0000313" key="9">
    <source>
        <dbReference type="Proteomes" id="UP000076722"/>
    </source>
</evidence>
<protein>
    <submittedName>
        <fullName evidence="8">FAD/NAD(P)-binding domain-containing protein</fullName>
    </submittedName>
</protein>
<gene>
    <name evidence="8" type="ORF">SISNIDRAFT_519211</name>
</gene>
<organism evidence="8 9">
    <name type="scientific">Sistotremastrum niveocremeum HHB9708</name>
    <dbReference type="NCBI Taxonomy" id="1314777"/>
    <lineage>
        <taxon>Eukaryota</taxon>
        <taxon>Fungi</taxon>
        <taxon>Dikarya</taxon>
        <taxon>Basidiomycota</taxon>
        <taxon>Agaricomycotina</taxon>
        <taxon>Agaricomycetes</taxon>
        <taxon>Sistotremastrales</taxon>
        <taxon>Sistotremastraceae</taxon>
        <taxon>Sertulicium</taxon>
        <taxon>Sertulicium niveocremeum</taxon>
    </lineage>
</organism>
<dbReference type="OrthoDB" id="9993796at2759"/>
<evidence type="ECO:0000256" key="2">
    <source>
        <dbReference type="ARBA" id="ARBA00022630"/>
    </source>
</evidence>
<reference evidence="8 9" key="1">
    <citation type="journal article" date="2016" name="Mol. Biol. Evol.">
        <title>Comparative Genomics of Early-Diverging Mushroom-Forming Fungi Provides Insights into the Origins of Lignocellulose Decay Capabilities.</title>
        <authorList>
            <person name="Nagy L.G."/>
            <person name="Riley R."/>
            <person name="Tritt A."/>
            <person name="Adam C."/>
            <person name="Daum C."/>
            <person name="Floudas D."/>
            <person name="Sun H."/>
            <person name="Yadav J.S."/>
            <person name="Pangilinan J."/>
            <person name="Larsson K.H."/>
            <person name="Matsuura K."/>
            <person name="Barry K."/>
            <person name="Labutti K."/>
            <person name="Kuo R."/>
            <person name="Ohm R.A."/>
            <person name="Bhattacharya S.S."/>
            <person name="Shirouzu T."/>
            <person name="Yoshinaga Y."/>
            <person name="Martin F.M."/>
            <person name="Grigoriev I.V."/>
            <person name="Hibbett D.S."/>
        </authorList>
    </citation>
    <scope>NUCLEOTIDE SEQUENCE [LARGE SCALE GENOMIC DNA]</scope>
    <source>
        <strain evidence="8 9">HHB9708</strain>
    </source>
</reference>